<dbReference type="InterPro" id="IPR036291">
    <property type="entry name" value="NAD(P)-bd_dom_sf"/>
</dbReference>
<reference evidence="2 3" key="1">
    <citation type="submission" date="2016-06" db="EMBL/GenBank/DDBJ databases">
        <title>Evolution of pathogenesis and genome organization in the Tremellales.</title>
        <authorList>
            <person name="Cuomo C."/>
            <person name="Litvintseva A."/>
            <person name="Heitman J."/>
            <person name="Chen Y."/>
            <person name="Sun S."/>
            <person name="Springer D."/>
            <person name="Dromer F."/>
            <person name="Young S."/>
            <person name="Zeng Q."/>
            <person name="Chapman S."/>
            <person name="Gujja S."/>
            <person name="Saif S."/>
            <person name="Birren B."/>
        </authorList>
    </citation>
    <scope>NUCLEOTIDE SEQUENCE [LARGE SCALE GENOMIC DNA]</scope>
    <source>
        <strain evidence="2 3">CBS 7118</strain>
    </source>
</reference>
<name>A0A1E3IQC8_9TREE</name>
<evidence type="ECO:0000259" key="1">
    <source>
        <dbReference type="Pfam" id="PF01370"/>
    </source>
</evidence>
<evidence type="ECO:0000313" key="3">
    <source>
        <dbReference type="Proteomes" id="UP000094819"/>
    </source>
</evidence>
<dbReference type="Proteomes" id="UP000094819">
    <property type="component" value="Unassembled WGS sequence"/>
</dbReference>
<proteinExistence type="predicted"/>
<dbReference type="GO" id="GO:0005737">
    <property type="term" value="C:cytoplasm"/>
    <property type="evidence" value="ECO:0007669"/>
    <property type="project" value="TreeGrafter"/>
</dbReference>
<gene>
    <name evidence="2" type="ORF">L198_06121</name>
</gene>
<dbReference type="InterPro" id="IPR001509">
    <property type="entry name" value="Epimerase_deHydtase"/>
</dbReference>
<sequence>MVNVFITGASGFVGSHLTPILLAAGHKITAIARSESAAQKLVDQGITTIRATLEDIDVLAKAAGEADAVIHLGFIHDSRTYAESVEADLAVITAFGTALKDSNKTLITTSAIPVAGVPAPTELSPGKIPPRAASEKLTLSFSSPEHSIRSHVVRLPPTVHGDTDRGFLAHYIGQSRKAGFAGYIGEGENHWPATHVKDAVQVYKLVLENASSSLKGGEVLHASQEAGITLKTIASAVAKRLGIPTKSITKEEAGQTYTFLALFLGIDCVASSELTGRWLRWEPVEKGVIEDLEGSGWYFEETSVTKF</sequence>
<protein>
    <recommendedName>
        <fullName evidence="1">NAD-dependent epimerase/dehydratase domain-containing protein</fullName>
    </recommendedName>
</protein>
<dbReference type="OrthoDB" id="10000533at2759"/>
<dbReference type="Pfam" id="PF01370">
    <property type="entry name" value="Epimerase"/>
    <property type="match status" value="1"/>
</dbReference>
<feature type="domain" description="NAD-dependent epimerase/dehydratase" evidence="1">
    <location>
        <begin position="4"/>
        <end position="216"/>
    </location>
</feature>
<dbReference type="PANTHER" id="PTHR48079">
    <property type="entry name" value="PROTEIN YEEZ"/>
    <property type="match status" value="1"/>
</dbReference>
<dbReference type="SUPFAM" id="SSF51735">
    <property type="entry name" value="NAD(P)-binding Rossmann-fold domains"/>
    <property type="match status" value="1"/>
</dbReference>
<comment type="caution">
    <text evidence="2">The sequence shown here is derived from an EMBL/GenBank/DDBJ whole genome shotgun (WGS) entry which is preliminary data.</text>
</comment>
<dbReference type="GO" id="GO:0004029">
    <property type="term" value="F:aldehyde dehydrogenase (NAD+) activity"/>
    <property type="evidence" value="ECO:0007669"/>
    <property type="project" value="TreeGrafter"/>
</dbReference>
<evidence type="ECO:0000313" key="2">
    <source>
        <dbReference type="EMBL" id="ODN90804.1"/>
    </source>
</evidence>
<accession>A0A1E3IQC8</accession>
<dbReference type="EMBL" id="AWGH01000020">
    <property type="protein sequence ID" value="ODN90804.1"/>
    <property type="molecule type" value="Genomic_DNA"/>
</dbReference>
<organism evidence="2 3">
    <name type="scientific">Cryptococcus wingfieldii CBS 7118</name>
    <dbReference type="NCBI Taxonomy" id="1295528"/>
    <lineage>
        <taxon>Eukaryota</taxon>
        <taxon>Fungi</taxon>
        <taxon>Dikarya</taxon>
        <taxon>Basidiomycota</taxon>
        <taxon>Agaricomycotina</taxon>
        <taxon>Tremellomycetes</taxon>
        <taxon>Tremellales</taxon>
        <taxon>Cryptococcaceae</taxon>
        <taxon>Cryptococcus</taxon>
    </lineage>
</organism>
<dbReference type="CDD" id="cd05262">
    <property type="entry name" value="SDR_a7"/>
    <property type="match status" value="1"/>
</dbReference>
<dbReference type="AlphaFoldDB" id="A0A1E3IQC8"/>
<keyword evidence="3" id="KW-1185">Reference proteome</keyword>
<dbReference type="PANTHER" id="PTHR48079:SF9">
    <property type="entry name" value="PUTATIVE-RELATED"/>
    <property type="match status" value="1"/>
</dbReference>
<dbReference type="RefSeq" id="XP_019029906.1">
    <property type="nucleotide sequence ID" value="XM_019178187.1"/>
</dbReference>
<dbReference type="Gene3D" id="3.40.50.720">
    <property type="entry name" value="NAD(P)-binding Rossmann-like Domain"/>
    <property type="match status" value="1"/>
</dbReference>
<dbReference type="InterPro" id="IPR051783">
    <property type="entry name" value="NAD(P)-dependent_oxidoreduct"/>
</dbReference>
<dbReference type="GeneID" id="30195333"/>